<comment type="similarity">
    <text evidence="1">Belongs to the paxM FAD-dependent monooxygenase family.</text>
</comment>
<keyword evidence="8" id="KW-1185">Reference proteome</keyword>
<dbReference type="SUPFAM" id="SSF54373">
    <property type="entry name" value="FAD-linked reductases, C-terminal domain"/>
    <property type="match status" value="1"/>
</dbReference>
<dbReference type="GO" id="GO:0071949">
    <property type="term" value="F:FAD binding"/>
    <property type="evidence" value="ECO:0007669"/>
    <property type="project" value="InterPro"/>
</dbReference>
<dbReference type="Gene3D" id="3.50.50.60">
    <property type="entry name" value="FAD/NAD(P)-binding domain"/>
    <property type="match status" value="1"/>
</dbReference>
<accession>A0A1F5LTN4</accession>
<evidence type="ECO:0000313" key="7">
    <source>
        <dbReference type="EMBL" id="OGE56562.1"/>
    </source>
</evidence>
<dbReference type="InterPro" id="IPR050493">
    <property type="entry name" value="FAD-dep_Monooxygenase_BioMet"/>
</dbReference>
<evidence type="ECO:0000256" key="1">
    <source>
        <dbReference type="ARBA" id="ARBA00007992"/>
    </source>
</evidence>
<gene>
    <name evidence="7" type="ORF">PENARI_c003G12570</name>
</gene>
<organism evidence="7 8">
    <name type="scientific">Penicillium arizonense</name>
    <dbReference type="NCBI Taxonomy" id="1835702"/>
    <lineage>
        <taxon>Eukaryota</taxon>
        <taxon>Fungi</taxon>
        <taxon>Dikarya</taxon>
        <taxon>Ascomycota</taxon>
        <taxon>Pezizomycotina</taxon>
        <taxon>Eurotiomycetes</taxon>
        <taxon>Eurotiomycetidae</taxon>
        <taxon>Eurotiales</taxon>
        <taxon>Aspergillaceae</taxon>
        <taxon>Penicillium</taxon>
    </lineage>
</organism>
<keyword evidence="3" id="KW-0274">FAD</keyword>
<keyword evidence="4" id="KW-0560">Oxidoreductase</keyword>
<dbReference type="InterPro" id="IPR002938">
    <property type="entry name" value="FAD-bd"/>
</dbReference>
<protein>
    <recommendedName>
        <fullName evidence="6">FAD-binding domain-containing protein</fullName>
    </recommendedName>
</protein>
<dbReference type="SUPFAM" id="SSF51905">
    <property type="entry name" value="FAD/NAD(P)-binding domain"/>
    <property type="match status" value="1"/>
</dbReference>
<evidence type="ECO:0000256" key="3">
    <source>
        <dbReference type="ARBA" id="ARBA00022827"/>
    </source>
</evidence>
<feature type="domain" description="FAD-binding" evidence="6">
    <location>
        <begin position="7"/>
        <end position="343"/>
    </location>
</feature>
<dbReference type="Pfam" id="PF01494">
    <property type="entry name" value="FAD_binding_3"/>
    <property type="match status" value="1"/>
</dbReference>
<dbReference type="GO" id="GO:0004497">
    <property type="term" value="F:monooxygenase activity"/>
    <property type="evidence" value="ECO:0007669"/>
    <property type="project" value="UniProtKB-KW"/>
</dbReference>
<dbReference type="EMBL" id="LXJU01000003">
    <property type="protein sequence ID" value="OGE56562.1"/>
    <property type="molecule type" value="Genomic_DNA"/>
</dbReference>
<dbReference type="STRING" id="1835702.A0A1F5LTN4"/>
<dbReference type="RefSeq" id="XP_022491990.1">
    <property type="nucleotide sequence ID" value="XM_022628866.1"/>
</dbReference>
<dbReference type="GeneID" id="34573600"/>
<dbReference type="PANTHER" id="PTHR13789:SF314">
    <property type="entry name" value="FAD-BINDING DOMAIN-CONTAINING PROTEIN"/>
    <property type="match status" value="1"/>
</dbReference>
<dbReference type="AlphaFoldDB" id="A0A1F5LTN4"/>
<name>A0A1F5LTN4_PENAI</name>
<dbReference type="InterPro" id="IPR036188">
    <property type="entry name" value="FAD/NAD-bd_sf"/>
</dbReference>
<evidence type="ECO:0000259" key="6">
    <source>
        <dbReference type="Pfam" id="PF01494"/>
    </source>
</evidence>
<comment type="caution">
    <text evidence="7">The sequence shown here is derived from an EMBL/GenBank/DDBJ whole genome shotgun (WGS) entry which is preliminary data.</text>
</comment>
<keyword evidence="5" id="KW-0503">Monooxygenase</keyword>
<dbReference type="Proteomes" id="UP000177622">
    <property type="component" value="Unassembled WGS sequence"/>
</dbReference>
<evidence type="ECO:0000256" key="4">
    <source>
        <dbReference type="ARBA" id="ARBA00023002"/>
    </source>
</evidence>
<dbReference type="PRINTS" id="PR00420">
    <property type="entry name" value="RNGMNOXGNASE"/>
</dbReference>
<reference evidence="7 8" key="1">
    <citation type="journal article" date="2016" name="Sci. Rep.">
        <title>Penicillium arizonense, a new, genome sequenced fungal species, reveals a high chemical diversity in secreted metabolites.</title>
        <authorList>
            <person name="Grijseels S."/>
            <person name="Nielsen J.C."/>
            <person name="Randelovic M."/>
            <person name="Nielsen J."/>
            <person name="Nielsen K.F."/>
            <person name="Workman M."/>
            <person name="Frisvad J.C."/>
        </authorList>
    </citation>
    <scope>NUCLEOTIDE SEQUENCE [LARGE SCALE GENOMIC DNA]</scope>
    <source>
        <strain evidence="7 8">CBS 141311</strain>
    </source>
</reference>
<dbReference type="PANTHER" id="PTHR13789">
    <property type="entry name" value="MONOOXYGENASE"/>
    <property type="match status" value="1"/>
</dbReference>
<evidence type="ECO:0000256" key="5">
    <source>
        <dbReference type="ARBA" id="ARBA00023033"/>
    </source>
</evidence>
<keyword evidence="2" id="KW-0285">Flavoprotein</keyword>
<sequence length="419" mass="46263">MNSPSRLQVAIVGGGLAGTLAARVLREHHDVTIYERGKTAIEVGAAINIGPNGVKILEQLGFDRTRVGSLPVGRTLTWNKQGELKLESDMKCVEEYGADWLFNHRADLRDEFLRLATASSDDLKIGGAPATIRYGAEVVNVDVDQGVLTLASGEVITAHLVIGKSADGIKSRIRPLVVGDAALSTARPSGMSAFRFTLLAEEIKNKNGGAVPDLLDPTKSACLNMVLAFDQTNRSVVMYPCRNFEILNFVCIVPDMSLKEATSESWSAAGDREELISLFTDFPPAIVQYFKYATDIKLWQLRDQDPLPTYIKGRTVLIGDAAHPMTPHQGQGGTQAVEDAEGLRLFSEINFPSYDVAQILRDFDRVRRPRAAQIQNNTRKSIERRSAEDIYSFAKYNWTYPGIKECLRRIDAGVEMIQF</sequence>
<proteinExistence type="inferred from homology"/>
<evidence type="ECO:0000256" key="2">
    <source>
        <dbReference type="ARBA" id="ARBA00022630"/>
    </source>
</evidence>
<dbReference type="OrthoDB" id="40579at2759"/>
<evidence type="ECO:0000313" key="8">
    <source>
        <dbReference type="Proteomes" id="UP000177622"/>
    </source>
</evidence>